<dbReference type="InterPro" id="IPR039150">
    <property type="entry name" value="TEFM"/>
</dbReference>
<dbReference type="AlphaFoldDB" id="A0A670IDI1"/>
<evidence type="ECO:0000313" key="4">
    <source>
        <dbReference type="Proteomes" id="UP000472272"/>
    </source>
</evidence>
<dbReference type="Gene3D" id="3.30.420.10">
    <property type="entry name" value="Ribonuclease H-like superfamily/Ribonuclease H"/>
    <property type="match status" value="1"/>
</dbReference>
<dbReference type="Proteomes" id="UP000472272">
    <property type="component" value="Chromosome 2"/>
</dbReference>
<organism evidence="3 4">
    <name type="scientific">Podarcis muralis</name>
    <name type="common">Wall lizard</name>
    <name type="synonym">Lacerta muralis</name>
    <dbReference type="NCBI Taxonomy" id="64176"/>
    <lineage>
        <taxon>Eukaryota</taxon>
        <taxon>Metazoa</taxon>
        <taxon>Chordata</taxon>
        <taxon>Craniata</taxon>
        <taxon>Vertebrata</taxon>
        <taxon>Euteleostomi</taxon>
        <taxon>Lepidosauria</taxon>
        <taxon>Squamata</taxon>
        <taxon>Bifurcata</taxon>
        <taxon>Unidentata</taxon>
        <taxon>Episquamata</taxon>
        <taxon>Laterata</taxon>
        <taxon>Lacertibaenia</taxon>
        <taxon>Lacertidae</taxon>
        <taxon>Podarcis</taxon>
    </lineage>
</organism>
<reference evidence="3" key="3">
    <citation type="submission" date="2025-09" db="UniProtKB">
        <authorList>
            <consortium name="Ensembl"/>
        </authorList>
    </citation>
    <scope>IDENTIFICATION</scope>
</reference>
<evidence type="ECO:0000256" key="2">
    <source>
        <dbReference type="SAM" id="MobiDB-lite"/>
    </source>
</evidence>
<dbReference type="GO" id="GO:0003676">
    <property type="term" value="F:nucleic acid binding"/>
    <property type="evidence" value="ECO:0007669"/>
    <property type="project" value="InterPro"/>
</dbReference>
<dbReference type="GO" id="GO:0042645">
    <property type="term" value="C:mitochondrial nucleoid"/>
    <property type="evidence" value="ECO:0007669"/>
    <property type="project" value="Ensembl"/>
</dbReference>
<dbReference type="GO" id="GO:0006392">
    <property type="term" value="P:transcription elongation by mitochondrial RNA polymerase"/>
    <property type="evidence" value="ECO:0007669"/>
    <property type="project" value="InterPro"/>
</dbReference>
<evidence type="ECO:0000313" key="3">
    <source>
        <dbReference type="Ensembl" id="ENSPMRP00000009761.1"/>
    </source>
</evidence>
<feature type="region of interest" description="Disordered" evidence="2">
    <location>
        <begin position="75"/>
        <end position="111"/>
    </location>
</feature>
<dbReference type="PANTHER" id="PTHR21053:SF2">
    <property type="entry name" value="TRANSCRIPTION ELONGATION FACTOR, MITOCHONDRIAL"/>
    <property type="match status" value="1"/>
</dbReference>
<dbReference type="Ensembl" id="ENSPMRT00000010405.1">
    <property type="protein sequence ID" value="ENSPMRP00000009761.1"/>
    <property type="gene ID" value="ENSPMRG00000006538.1"/>
</dbReference>
<dbReference type="GO" id="GO:0003711">
    <property type="term" value="F:transcription elongation factor activity"/>
    <property type="evidence" value="ECO:0007669"/>
    <property type="project" value="Ensembl"/>
</dbReference>
<evidence type="ECO:0000256" key="1">
    <source>
        <dbReference type="ARBA" id="ARBA00023163"/>
    </source>
</evidence>
<dbReference type="GO" id="GO:1903109">
    <property type="term" value="P:positive regulation of mitochondrial transcription"/>
    <property type="evidence" value="ECO:0007669"/>
    <property type="project" value="Ensembl"/>
</dbReference>
<dbReference type="GO" id="GO:1990904">
    <property type="term" value="C:ribonucleoprotein complex"/>
    <property type="evidence" value="ECO:0007669"/>
    <property type="project" value="Ensembl"/>
</dbReference>
<dbReference type="PANTHER" id="PTHR21053">
    <property type="entry name" value="TRANSCRIPTION ELONGATION FACTOR, MITOCHONDRIAL"/>
    <property type="match status" value="1"/>
</dbReference>
<reference evidence="3" key="2">
    <citation type="submission" date="2025-08" db="UniProtKB">
        <authorList>
            <consortium name="Ensembl"/>
        </authorList>
    </citation>
    <scope>IDENTIFICATION</scope>
</reference>
<keyword evidence="1" id="KW-0804">Transcription</keyword>
<dbReference type="GO" id="GO:0002082">
    <property type="term" value="P:regulation of oxidative phosphorylation"/>
    <property type="evidence" value="ECO:0007669"/>
    <property type="project" value="Ensembl"/>
</dbReference>
<accession>A0A670IDI1</accession>
<feature type="region of interest" description="Disordered" evidence="2">
    <location>
        <begin position="1"/>
        <end position="20"/>
    </location>
</feature>
<proteinExistence type="predicted"/>
<reference evidence="3 4" key="1">
    <citation type="journal article" date="2019" name="Proc. Natl. Acad. Sci. U.S.A.">
        <title>Regulatory changes in pterin and carotenoid genes underlie balanced color polymorphisms in the wall lizard.</title>
        <authorList>
            <person name="Andrade P."/>
            <person name="Pinho C."/>
            <person name="Perez I de Lanuza G."/>
            <person name="Afonso S."/>
            <person name="Brejcha J."/>
            <person name="Rubin C.J."/>
            <person name="Wallerman O."/>
            <person name="Pereira P."/>
            <person name="Sabatino S.J."/>
            <person name="Bellati A."/>
            <person name="Pellitteri-Rosa D."/>
            <person name="Bosakova Z."/>
            <person name="Bunikis I."/>
            <person name="Carretero M.A."/>
            <person name="Feiner N."/>
            <person name="Marsik P."/>
            <person name="Pauperio F."/>
            <person name="Salvi D."/>
            <person name="Soler L."/>
            <person name="While G.M."/>
            <person name="Uller T."/>
            <person name="Font E."/>
            <person name="Andersson L."/>
            <person name="Carneiro M."/>
        </authorList>
    </citation>
    <scope>NUCLEOTIDE SEQUENCE</scope>
</reference>
<dbReference type="GO" id="GO:0030337">
    <property type="term" value="F:DNA polymerase processivity factor activity"/>
    <property type="evidence" value="ECO:0007669"/>
    <property type="project" value="TreeGrafter"/>
</dbReference>
<protein>
    <submittedName>
        <fullName evidence="3">Transcription elongation factor, mitochondrial</fullName>
    </submittedName>
</protein>
<sequence length="376" mass="41788">MQECRVRSSRGTSPPLASPYPVARGRAAGCVCGLHPHVRADTSIITLCDSRPPIVGRDALPCRKQLRVTREAVLSSSFKGENKEQPSHLHPRQKTTGGGVQKRGFPRAAAAAEGNTRVNFLRAAGGSRNDAHWLRLPCGDGRTPFEGVPMERRRRRGKEKRVAPSRSGRGWAGEGFPTFSGQTASSIVSIVFGTRKIAWAHVNRRLAVQDWQQQECTMFMKGAYMPAVYLEEISSVISRLPEADFYVLEKSGLSALNANLFPVTLHLRTVEAMLYALLQKTFSQDGQYKVLSMARSAVGKHFELMVGDSRTSGIDLVKQFLLESVTHAEPRVSFSREQVVNYRNVLSSNKQWRDEELCDSLLQAIAFYELLILNTT</sequence>
<dbReference type="GeneTree" id="ENSGT00390000010581"/>
<dbReference type="SUPFAM" id="SSF53098">
    <property type="entry name" value="Ribonuclease H-like"/>
    <property type="match status" value="1"/>
</dbReference>
<feature type="region of interest" description="Disordered" evidence="2">
    <location>
        <begin position="145"/>
        <end position="174"/>
    </location>
</feature>
<keyword evidence="4" id="KW-1185">Reference proteome</keyword>
<gene>
    <name evidence="3" type="primary">TEFM</name>
</gene>
<dbReference type="InterPro" id="IPR012337">
    <property type="entry name" value="RNaseH-like_sf"/>
</dbReference>
<name>A0A670IDI1_PODMU</name>
<dbReference type="InterPro" id="IPR036397">
    <property type="entry name" value="RNaseH_sf"/>
</dbReference>